<name>A0ABW8AMV7_9ACTN</name>
<dbReference type="SUPFAM" id="SSF58104">
    <property type="entry name" value="Methyl-accepting chemotaxis protein (MCP) signaling domain"/>
    <property type="match status" value="1"/>
</dbReference>
<evidence type="ECO:0000256" key="4">
    <source>
        <dbReference type="ARBA" id="ARBA00022989"/>
    </source>
</evidence>
<evidence type="ECO:0000256" key="6">
    <source>
        <dbReference type="ARBA" id="ARBA00029447"/>
    </source>
</evidence>
<dbReference type="PANTHER" id="PTHR32089">
    <property type="entry name" value="METHYL-ACCEPTING CHEMOTAXIS PROTEIN MCPB"/>
    <property type="match status" value="1"/>
</dbReference>
<keyword evidence="4 8" id="KW-1133">Transmembrane helix</keyword>
<dbReference type="InterPro" id="IPR004090">
    <property type="entry name" value="Chemotax_Me-accpt_rcpt"/>
</dbReference>
<dbReference type="InterPro" id="IPR003660">
    <property type="entry name" value="HAMP_dom"/>
</dbReference>
<evidence type="ECO:0000256" key="8">
    <source>
        <dbReference type="SAM" id="Phobius"/>
    </source>
</evidence>
<dbReference type="Pfam" id="PF00015">
    <property type="entry name" value="MCPsignal"/>
    <property type="match status" value="1"/>
</dbReference>
<dbReference type="CDD" id="cd19410">
    <property type="entry name" value="HK9-like_sensor"/>
    <property type="match status" value="1"/>
</dbReference>
<proteinExistence type="inferred from homology"/>
<comment type="similarity">
    <text evidence="6">Belongs to the methyl-accepting chemotaxis (MCP) protein family.</text>
</comment>
<dbReference type="Pfam" id="PF00672">
    <property type="entry name" value="HAMP"/>
    <property type="match status" value="1"/>
</dbReference>
<dbReference type="RefSeq" id="WP_398279908.1">
    <property type="nucleotide sequence ID" value="NZ_JBITLV010000003.1"/>
</dbReference>
<dbReference type="EMBL" id="JBITLV010000003">
    <property type="protein sequence ID" value="MFI7587713.1"/>
    <property type="molecule type" value="Genomic_DNA"/>
</dbReference>
<reference evidence="12 13" key="1">
    <citation type="submission" date="2024-10" db="EMBL/GenBank/DDBJ databases">
        <title>The Natural Products Discovery Center: Release of the First 8490 Sequenced Strains for Exploring Actinobacteria Biosynthetic Diversity.</title>
        <authorList>
            <person name="Kalkreuter E."/>
            <person name="Kautsar S.A."/>
            <person name="Yang D."/>
            <person name="Bader C.D."/>
            <person name="Teijaro C.N."/>
            <person name="Fluegel L."/>
            <person name="Davis C.M."/>
            <person name="Simpson J.R."/>
            <person name="Lauterbach L."/>
            <person name="Steele A.D."/>
            <person name="Gui C."/>
            <person name="Meng S."/>
            <person name="Li G."/>
            <person name="Viehrig K."/>
            <person name="Ye F."/>
            <person name="Su P."/>
            <person name="Kiefer A.F."/>
            <person name="Nichols A."/>
            <person name="Cepeda A.J."/>
            <person name="Yan W."/>
            <person name="Fan B."/>
            <person name="Jiang Y."/>
            <person name="Adhikari A."/>
            <person name="Zheng C.-J."/>
            <person name="Schuster L."/>
            <person name="Cowan T.M."/>
            <person name="Smanski M.J."/>
            <person name="Chevrette M.G."/>
            <person name="De Carvalho L.P.S."/>
            <person name="Shen B."/>
        </authorList>
    </citation>
    <scope>NUCLEOTIDE SEQUENCE [LARGE SCALE GENOMIC DNA]</scope>
    <source>
        <strain evidence="12 13">NPDC049639</strain>
    </source>
</reference>
<keyword evidence="2" id="KW-0997">Cell inner membrane</keyword>
<feature type="domain" description="Methyl-accepting transducer" evidence="9">
    <location>
        <begin position="273"/>
        <end position="509"/>
    </location>
</feature>
<sequence>MRINTIGNRLAAGFATALTLLVVIGGVAYLNVGKLHRNQGMVVHTYQVLEGLSEVLSDFKDAEAGQRGYLITGKDSYLAPYTAAAAGISADIDAVAHLTADNAKQQERIAQLRTLTQAKFAEMQSTIDVRRTKGFEPARAIVLDNKGKAVMDQIRALIATMDQTERSLLGVREHESESAASTTRSVILFGSLFATFLLVALGWLITRSVTAPVRALTERLAEMADGDGDLTERVDEDRADELGTLGKNFNRFVAKIAATVTSIRETSTTLAGSAEELSAVSAQVASNSEETSAQALTLSSTAAQVSSNVQTVAAGTEQMSASIREIAQSSSEASRVASTAVDEAATATGTVARLGASSAEIGNVVKVITSIAEQTNLLALNATIEAARAGEAGKGFAVVAEEVKQLAQETARATEDISQRVEAIQGDTDAAVQAIERISRTIEDVSSFQTTIASAVEEQTATTNEISRNISEAAAGAGAIASDVASVAEAADSSTRGIGEAQRAASDLAGLSSNLQSLIGTFTV</sequence>
<dbReference type="Pfam" id="PF05227">
    <property type="entry name" value="CHASE3"/>
    <property type="match status" value="1"/>
</dbReference>
<feature type="domain" description="T-SNARE coiled-coil homology" evidence="10">
    <location>
        <begin position="425"/>
        <end position="487"/>
    </location>
</feature>
<dbReference type="PANTHER" id="PTHR32089:SF112">
    <property type="entry name" value="LYSOZYME-LIKE PROTEIN-RELATED"/>
    <property type="match status" value="1"/>
</dbReference>
<dbReference type="PRINTS" id="PR00260">
    <property type="entry name" value="CHEMTRNSDUCR"/>
</dbReference>
<keyword evidence="8" id="KW-0472">Membrane</keyword>
<dbReference type="InterPro" id="IPR007891">
    <property type="entry name" value="CHASE3"/>
</dbReference>
<evidence type="ECO:0000259" key="11">
    <source>
        <dbReference type="PROSITE" id="PS50885"/>
    </source>
</evidence>
<evidence type="ECO:0000259" key="9">
    <source>
        <dbReference type="PROSITE" id="PS50111"/>
    </source>
</evidence>
<evidence type="ECO:0000313" key="13">
    <source>
        <dbReference type="Proteomes" id="UP001612915"/>
    </source>
</evidence>
<feature type="transmembrane region" description="Helical" evidence="8">
    <location>
        <begin position="12"/>
        <end position="32"/>
    </location>
</feature>
<keyword evidence="2" id="KW-1003">Cell membrane</keyword>
<evidence type="ECO:0000313" key="12">
    <source>
        <dbReference type="EMBL" id="MFI7587713.1"/>
    </source>
</evidence>
<dbReference type="PROSITE" id="PS50885">
    <property type="entry name" value="HAMP"/>
    <property type="match status" value="1"/>
</dbReference>
<feature type="domain" description="HAMP" evidence="11">
    <location>
        <begin position="207"/>
        <end position="261"/>
    </location>
</feature>
<gene>
    <name evidence="12" type="ORF">ACIB24_11625</name>
</gene>
<evidence type="ECO:0000256" key="7">
    <source>
        <dbReference type="PROSITE-ProRule" id="PRU00284"/>
    </source>
</evidence>
<dbReference type="Proteomes" id="UP001612915">
    <property type="component" value="Unassembled WGS sequence"/>
</dbReference>
<dbReference type="Gene3D" id="1.10.287.950">
    <property type="entry name" value="Methyl-accepting chemotaxis protein"/>
    <property type="match status" value="1"/>
</dbReference>
<accession>A0ABW8AMV7</accession>
<evidence type="ECO:0000256" key="5">
    <source>
        <dbReference type="ARBA" id="ARBA00023224"/>
    </source>
</evidence>
<dbReference type="CDD" id="cd06225">
    <property type="entry name" value="HAMP"/>
    <property type="match status" value="1"/>
</dbReference>
<feature type="transmembrane region" description="Helical" evidence="8">
    <location>
        <begin position="186"/>
        <end position="205"/>
    </location>
</feature>
<keyword evidence="13" id="KW-1185">Reference proteome</keyword>
<dbReference type="SMART" id="SM00304">
    <property type="entry name" value="HAMP"/>
    <property type="match status" value="1"/>
</dbReference>
<dbReference type="InterPro" id="IPR000727">
    <property type="entry name" value="T_SNARE_dom"/>
</dbReference>
<comment type="subcellular location">
    <subcellularLocation>
        <location evidence="1">Cell inner membrane</location>
        <topology evidence="1">Multi-pass membrane protein</topology>
    </subcellularLocation>
</comment>
<dbReference type="SMART" id="SM00283">
    <property type="entry name" value="MA"/>
    <property type="match status" value="1"/>
</dbReference>
<keyword evidence="3 8" id="KW-0812">Transmembrane</keyword>
<keyword evidence="5 7" id="KW-0807">Transducer</keyword>
<comment type="caution">
    <text evidence="12">The sequence shown here is derived from an EMBL/GenBank/DDBJ whole genome shotgun (WGS) entry which is preliminary data.</text>
</comment>
<dbReference type="PROSITE" id="PS50111">
    <property type="entry name" value="CHEMOTAXIS_TRANSDUC_2"/>
    <property type="match status" value="1"/>
</dbReference>
<dbReference type="InterPro" id="IPR004089">
    <property type="entry name" value="MCPsignal_dom"/>
</dbReference>
<evidence type="ECO:0000256" key="3">
    <source>
        <dbReference type="ARBA" id="ARBA00022692"/>
    </source>
</evidence>
<dbReference type="PROSITE" id="PS50192">
    <property type="entry name" value="T_SNARE"/>
    <property type="match status" value="1"/>
</dbReference>
<protein>
    <submittedName>
        <fullName evidence="12">Methyl-accepting chemotaxis protein</fullName>
    </submittedName>
</protein>
<evidence type="ECO:0000259" key="10">
    <source>
        <dbReference type="PROSITE" id="PS50192"/>
    </source>
</evidence>
<evidence type="ECO:0000256" key="2">
    <source>
        <dbReference type="ARBA" id="ARBA00022519"/>
    </source>
</evidence>
<evidence type="ECO:0000256" key="1">
    <source>
        <dbReference type="ARBA" id="ARBA00004429"/>
    </source>
</evidence>
<organism evidence="12 13">
    <name type="scientific">Spongisporangium articulatum</name>
    <dbReference type="NCBI Taxonomy" id="3362603"/>
    <lineage>
        <taxon>Bacteria</taxon>
        <taxon>Bacillati</taxon>
        <taxon>Actinomycetota</taxon>
        <taxon>Actinomycetes</taxon>
        <taxon>Kineosporiales</taxon>
        <taxon>Kineosporiaceae</taxon>
        <taxon>Spongisporangium</taxon>
    </lineage>
</organism>